<dbReference type="RefSeq" id="WP_183934027.1">
    <property type="nucleotide sequence ID" value="NZ_JACICF010000002.1"/>
</dbReference>
<keyword evidence="1" id="KW-0472">Membrane</keyword>
<protein>
    <submittedName>
        <fullName evidence="2">FtsH-binding integral membrane protein</fullName>
    </submittedName>
</protein>
<sequence>MANSETRPAGRIWPWFIAFLVAMLAMGVVIDMADIQNRLHATALMLVPILLLVPMVRNAMARAASRGEAGNAQRAYLARMAVVSLAYLGSLFLAEHIIEDGDAMTPLTLALALVPGIAVAGYFWAIGRYLVELKDEFLKMLMVRQTLIATAIAFSLASIYGFLENFEFVPHLDAYWWPISFFFGLGVGAIANYFRYGTTGDCA</sequence>
<evidence type="ECO:0000313" key="2">
    <source>
        <dbReference type="EMBL" id="MBB3764641.1"/>
    </source>
</evidence>
<comment type="caution">
    <text evidence="2">The sequence shown here is derived from an EMBL/GenBank/DDBJ whole genome shotgun (WGS) entry which is preliminary data.</text>
</comment>
<dbReference type="AlphaFoldDB" id="A0A839YWQ8"/>
<keyword evidence="1" id="KW-1133">Transmembrane helix</keyword>
<keyword evidence="3" id="KW-1185">Reference proteome</keyword>
<gene>
    <name evidence="2" type="ORF">FHS50_001703</name>
</gene>
<organism evidence="2 3">
    <name type="scientific">Sphingomicrobium lutaoense</name>
    <dbReference type="NCBI Taxonomy" id="515949"/>
    <lineage>
        <taxon>Bacteria</taxon>
        <taxon>Pseudomonadati</taxon>
        <taxon>Pseudomonadota</taxon>
        <taxon>Alphaproteobacteria</taxon>
        <taxon>Sphingomonadales</taxon>
        <taxon>Sphingomonadaceae</taxon>
        <taxon>Sphingomicrobium</taxon>
    </lineage>
</organism>
<feature type="transmembrane region" description="Helical" evidence="1">
    <location>
        <begin position="12"/>
        <end position="33"/>
    </location>
</feature>
<evidence type="ECO:0000313" key="3">
    <source>
        <dbReference type="Proteomes" id="UP000578569"/>
    </source>
</evidence>
<dbReference type="EMBL" id="JACICF010000002">
    <property type="protein sequence ID" value="MBB3764641.1"/>
    <property type="molecule type" value="Genomic_DNA"/>
</dbReference>
<evidence type="ECO:0000256" key="1">
    <source>
        <dbReference type="SAM" id="Phobius"/>
    </source>
</evidence>
<name>A0A839YWQ8_9SPHN</name>
<dbReference type="Proteomes" id="UP000578569">
    <property type="component" value="Unassembled WGS sequence"/>
</dbReference>
<reference evidence="2 3" key="1">
    <citation type="submission" date="2020-08" db="EMBL/GenBank/DDBJ databases">
        <title>Genomic Encyclopedia of Type Strains, Phase IV (KMG-IV): sequencing the most valuable type-strain genomes for metagenomic binning, comparative biology and taxonomic classification.</title>
        <authorList>
            <person name="Goeker M."/>
        </authorList>
    </citation>
    <scope>NUCLEOTIDE SEQUENCE [LARGE SCALE GENOMIC DNA]</scope>
    <source>
        <strain evidence="2 3">DSM 24194</strain>
    </source>
</reference>
<feature type="transmembrane region" description="Helical" evidence="1">
    <location>
        <begin position="175"/>
        <end position="194"/>
    </location>
</feature>
<feature type="transmembrane region" description="Helical" evidence="1">
    <location>
        <begin position="39"/>
        <end position="56"/>
    </location>
</feature>
<proteinExistence type="predicted"/>
<feature type="transmembrane region" description="Helical" evidence="1">
    <location>
        <begin position="146"/>
        <end position="163"/>
    </location>
</feature>
<feature type="transmembrane region" description="Helical" evidence="1">
    <location>
        <begin position="76"/>
        <end position="98"/>
    </location>
</feature>
<accession>A0A839YWQ8</accession>
<feature type="transmembrane region" description="Helical" evidence="1">
    <location>
        <begin position="104"/>
        <end position="125"/>
    </location>
</feature>
<keyword evidence="1" id="KW-0812">Transmembrane</keyword>